<evidence type="ECO:0008006" key="3">
    <source>
        <dbReference type="Google" id="ProtNLM"/>
    </source>
</evidence>
<reference evidence="1 2" key="1">
    <citation type="submission" date="2020-07" db="EMBL/GenBank/DDBJ databases">
        <title>Exploring microbial biodiversity for novel pathways involved in the catabolism of aromatic compounds derived from lignin.</title>
        <authorList>
            <person name="Elkins J."/>
        </authorList>
    </citation>
    <scope>NUCLEOTIDE SEQUENCE [LARGE SCALE GENOMIC DNA]</scope>
    <source>
        <strain evidence="1 2">H2C3B</strain>
    </source>
</reference>
<dbReference type="RefSeq" id="WP_179711564.1">
    <property type="nucleotide sequence ID" value="NZ_JACCAU010000001.1"/>
</dbReference>
<comment type="caution">
    <text evidence="1">The sequence shown here is derived from an EMBL/GenBank/DDBJ whole genome shotgun (WGS) entry which is preliminary data.</text>
</comment>
<gene>
    <name evidence="1" type="ORF">GGD41_002897</name>
</gene>
<organism evidence="1 2">
    <name type="scientific">Paraburkholderia bryophila</name>
    <dbReference type="NCBI Taxonomy" id="420952"/>
    <lineage>
        <taxon>Bacteria</taxon>
        <taxon>Pseudomonadati</taxon>
        <taxon>Pseudomonadota</taxon>
        <taxon>Betaproteobacteria</taxon>
        <taxon>Burkholderiales</taxon>
        <taxon>Burkholderiaceae</taxon>
        <taxon>Paraburkholderia</taxon>
    </lineage>
</organism>
<protein>
    <recommendedName>
        <fullName evidence="3">DUF3313 domain-containing protein</fullName>
    </recommendedName>
</protein>
<dbReference type="Proteomes" id="UP000572540">
    <property type="component" value="Unassembled WGS sequence"/>
</dbReference>
<accession>A0A7Y9W7I1</accession>
<dbReference type="AlphaFoldDB" id="A0A7Y9W7I1"/>
<proteinExistence type="predicted"/>
<name>A0A7Y9W7I1_9BURK</name>
<dbReference type="InterPro" id="IPR021747">
    <property type="entry name" value="DUF3313"/>
</dbReference>
<dbReference type="EMBL" id="JACCAU010000001">
    <property type="protein sequence ID" value="NYH15669.1"/>
    <property type="molecule type" value="Genomic_DNA"/>
</dbReference>
<dbReference type="Pfam" id="PF11769">
    <property type="entry name" value="DUF3313"/>
    <property type="match status" value="1"/>
</dbReference>
<sequence>MEKLVKVRHVLMAAACVAVIGCSSVTPVAYSGIASAPYLRPNPQDDSGRVPYRFSSQTDWQQYTKVIIDPVVVYRGADNQFGDMRDEDKAALASYMQTRFAEKLRGRFEIATAPGPNTLRLKLTLTGAKTSTPVISTLSRFDIAGGIYNGVQTVRGREGAFTGSVIYAVEIYDAASNRLINAYVSKQYPSPMNIGASFGSLGASKTGIEKGADALVAQLK</sequence>
<evidence type="ECO:0000313" key="2">
    <source>
        <dbReference type="Proteomes" id="UP000572540"/>
    </source>
</evidence>
<evidence type="ECO:0000313" key="1">
    <source>
        <dbReference type="EMBL" id="NYH15669.1"/>
    </source>
</evidence>
<dbReference type="PROSITE" id="PS51257">
    <property type="entry name" value="PROKAR_LIPOPROTEIN"/>
    <property type="match status" value="1"/>
</dbReference>